<protein>
    <recommendedName>
        <fullName evidence="8">DNA-directed RNA polymerase subunit alpha</fullName>
        <shortName evidence="8">PEP</shortName>
        <ecNumber evidence="8">2.7.7.6</ecNumber>
    </recommendedName>
    <alternativeName>
        <fullName evidence="8">Plastid-encoded RNA polymerase subunit alpha</fullName>
        <shortName evidence="8">RNA polymerase subunit alpha</shortName>
    </alternativeName>
</protein>
<gene>
    <name evidence="8 10" type="primary">rpoA</name>
</gene>
<dbReference type="GO" id="GO:0003677">
    <property type="term" value="F:DNA binding"/>
    <property type="evidence" value="ECO:0007669"/>
    <property type="project" value="UniProtKB-UniRule"/>
</dbReference>
<keyword evidence="4 8" id="KW-0808">Transferase</keyword>
<feature type="region of interest" description="Alpha C-terminal domain (alpha-CTD)" evidence="8">
    <location>
        <begin position="263"/>
        <end position="341"/>
    </location>
</feature>
<comment type="catalytic activity">
    <reaction evidence="7 8">
        <text>RNA(n) + a ribonucleoside 5'-triphosphate = RNA(n+1) + diphosphate</text>
        <dbReference type="Rhea" id="RHEA:21248"/>
        <dbReference type="Rhea" id="RHEA-COMP:14527"/>
        <dbReference type="Rhea" id="RHEA-COMP:17342"/>
        <dbReference type="ChEBI" id="CHEBI:33019"/>
        <dbReference type="ChEBI" id="CHEBI:61557"/>
        <dbReference type="ChEBI" id="CHEBI:140395"/>
        <dbReference type="EC" id="2.7.7.6"/>
    </reaction>
</comment>
<dbReference type="EMBL" id="MH577299">
    <property type="protein sequence ID" value="AXZ70934.1"/>
    <property type="molecule type" value="Genomic_DNA"/>
</dbReference>
<reference evidence="10" key="2">
    <citation type="submission" date="2018-07" db="EMBL/GenBank/DDBJ databases">
        <authorList>
            <person name="Quirk P.G."/>
            <person name="Krulwich T.A."/>
        </authorList>
    </citation>
    <scope>NUCLEOTIDE SEQUENCE</scope>
</reference>
<evidence type="ECO:0000259" key="9">
    <source>
        <dbReference type="SMART" id="SM00662"/>
    </source>
</evidence>
<dbReference type="GeneID" id="38332755"/>
<dbReference type="InterPro" id="IPR011263">
    <property type="entry name" value="DNA-dir_RNA_pol_RpoA/D/Rpb3"/>
</dbReference>
<comment type="subcellular location">
    <subcellularLocation>
        <location evidence="8">Plastid</location>
        <location evidence="8">Chloroplast</location>
    </subcellularLocation>
</comment>
<dbReference type="Pfam" id="PF01193">
    <property type="entry name" value="RNA_pol_L"/>
    <property type="match status" value="1"/>
</dbReference>
<dbReference type="Pfam" id="PF01000">
    <property type="entry name" value="RNA_pol_A_bac"/>
    <property type="match status" value="1"/>
</dbReference>
<evidence type="ECO:0000256" key="3">
    <source>
        <dbReference type="ARBA" id="ARBA00022478"/>
    </source>
</evidence>
<keyword evidence="5 8" id="KW-0548">Nucleotidyltransferase</keyword>
<dbReference type="RefSeq" id="YP_009531731.1">
    <property type="nucleotide sequence ID" value="NC_039750.1"/>
</dbReference>
<dbReference type="AlphaFoldDB" id="A0A385KE36"/>
<feature type="domain" description="DNA-directed RNA polymerase RpoA/D/Rpb3-type" evidence="9">
    <location>
        <begin position="29"/>
        <end position="232"/>
    </location>
</feature>
<evidence type="ECO:0000256" key="6">
    <source>
        <dbReference type="ARBA" id="ARBA00023163"/>
    </source>
</evidence>
<dbReference type="GO" id="GO:0046983">
    <property type="term" value="F:protein dimerization activity"/>
    <property type="evidence" value="ECO:0007669"/>
    <property type="project" value="InterPro"/>
</dbReference>
<dbReference type="GO" id="GO:0003899">
    <property type="term" value="F:DNA-directed RNA polymerase activity"/>
    <property type="evidence" value="ECO:0007669"/>
    <property type="project" value="UniProtKB-UniRule"/>
</dbReference>
<name>A0A385KE36_9EMBR</name>
<keyword evidence="10" id="KW-0150">Chloroplast</keyword>
<dbReference type="GO" id="GO:0000428">
    <property type="term" value="C:DNA-directed RNA polymerase complex"/>
    <property type="evidence" value="ECO:0007669"/>
    <property type="project" value="UniProtKB-KW"/>
</dbReference>
<evidence type="ECO:0000256" key="8">
    <source>
        <dbReference type="HAMAP-Rule" id="MF_00059"/>
    </source>
</evidence>
<dbReference type="NCBIfam" id="TIGR02027">
    <property type="entry name" value="rpoA"/>
    <property type="match status" value="1"/>
</dbReference>
<dbReference type="EC" id="2.7.7.6" evidence="8"/>
<dbReference type="InterPro" id="IPR036603">
    <property type="entry name" value="RBP11-like"/>
</dbReference>
<evidence type="ECO:0000313" key="10">
    <source>
        <dbReference type="EMBL" id="AXZ70934.1"/>
    </source>
</evidence>
<dbReference type="GO" id="GO:0006351">
    <property type="term" value="P:DNA-templated transcription"/>
    <property type="evidence" value="ECO:0007669"/>
    <property type="project" value="UniProtKB-UniRule"/>
</dbReference>
<dbReference type="SUPFAM" id="SSF56553">
    <property type="entry name" value="Insert subdomain of RNA polymerase alpha subunit"/>
    <property type="match status" value="1"/>
</dbReference>
<organism evidence="10">
    <name type="scientific">Leiosporoceros dussii</name>
    <dbReference type="NCBI Taxonomy" id="263836"/>
    <lineage>
        <taxon>Eukaryota</taxon>
        <taxon>Viridiplantae</taxon>
        <taxon>Streptophyta</taxon>
        <taxon>Embryophyta</taxon>
        <taxon>Anthocerotophyta</taxon>
        <taxon>Leiosporocerotopsida</taxon>
        <taxon>Leiosporocerotales</taxon>
        <taxon>Leiosporocerotaceae</taxon>
        <taxon>Leiosporoceros</taxon>
    </lineage>
</organism>
<proteinExistence type="inferred from homology"/>
<dbReference type="InterPro" id="IPR011773">
    <property type="entry name" value="DNA-dir_RpoA"/>
</dbReference>
<dbReference type="FunFam" id="2.170.120.12:FF:000001">
    <property type="entry name" value="DNA-directed RNA polymerase subunit alpha"/>
    <property type="match status" value="1"/>
</dbReference>
<evidence type="ECO:0000256" key="4">
    <source>
        <dbReference type="ARBA" id="ARBA00022679"/>
    </source>
</evidence>
<comment type="domain">
    <text evidence="8">The N-terminal domain is essential for RNAP assembly and basal transcription, whereas the C-terminal domain is involved in interaction with transcriptional regulators and with upstream promoter elements.</text>
</comment>
<dbReference type="InterPro" id="IPR011262">
    <property type="entry name" value="DNA-dir_RNA_pol_insert"/>
</dbReference>
<comment type="similarity">
    <text evidence="2 8">Belongs to the RNA polymerase alpha chain family.</text>
</comment>
<keyword evidence="6 8" id="KW-0804">Transcription</keyword>
<dbReference type="InterPro" id="IPR011260">
    <property type="entry name" value="RNAP_asu_C"/>
</dbReference>
<sequence length="341" mass="38907">MIQNEVPIPAEALQWKCIEYKIDSERLHYGRFAISPLRPGQANTVGIAIRRALLGEIEGTSITYAKFERVTHEYSTIIGIQESVHDISINLKEIVLKSNSYETQKASISIIGPKKVTAQDIILPPSIRVIDATQYIATITKAVFLNIELRIKKDRGYRIQNPTEYENGYFAVNAISTPIRNANYSVHSFENEKQKQEILFIEIWTNGSLTPKEALHEASRSLINLFIPLLHEEEQENHKVKNKDKSNMIRSSPSSANIGIGEIRKEISFKHIFIDQLELPARAYNGLKRVNVHTISDLLNYSQEDSMKIKNFGEKSIEQVIEALQKHFAIHLPRNKFSIND</sequence>
<evidence type="ECO:0000256" key="5">
    <source>
        <dbReference type="ARBA" id="ARBA00022695"/>
    </source>
</evidence>
<dbReference type="SMART" id="SM00662">
    <property type="entry name" value="RPOLD"/>
    <property type="match status" value="1"/>
</dbReference>
<dbReference type="Gene3D" id="2.170.120.12">
    <property type="entry name" value="DNA-directed RNA polymerase, insert domain"/>
    <property type="match status" value="1"/>
</dbReference>
<comment type="function">
    <text evidence="1 8">DNA-dependent RNA polymerase catalyzes the transcription of DNA into RNA using the four ribonucleoside triphosphates as substrates.</text>
</comment>
<dbReference type="CDD" id="cd06928">
    <property type="entry name" value="RNAP_alpha_NTD"/>
    <property type="match status" value="1"/>
</dbReference>
<dbReference type="SUPFAM" id="SSF47789">
    <property type="entry name" value="C-terminal domain of RNA polymerase alpha subunit"/>
    <property type="match status" value="1"/>
</dbReference>
<evidence type="ECO:0000256" key="2">
    <source>
        <dbReference type="ARBA" id="ARBA00007123"/>
    </source>
</evidence>
<accession>A0A385KE36</accession>
<keyword evidence="3 8" id="KW-0240">DNA-directed RNA polymerase</keyword>
<comment type="subunit">
    <text evidence="8">In plastids the minimal PEP RNA polymerase catalytic core is composed of four subunits: alpha, beta, beta', and beta''. When a (nuclear-encoded) sigma factor is associated with the core the holoenzyme is formed, which can initiate transcription.</text>
</comment>
<dbReference type="Gene3D" id="3.30.1360.10">
    <property type="entry name" value="RNA polymerase, RBP11-like subunit"/>
    <property type="match status" value="1"/>
</dbReference>
<evidence type="ECO:0000256" key="7">
    <source>
        <dbReference type="ARBA" id="ARBA00048552"/>
    </source>
</evidence>
<feature type="region of interest" description="Alpha N-terminal domain (alpha-NTD)" evidence="8">
    <location>
        <begin position="1"/>
        <end position="232"/>
    </location>
</feature>
<dbReference type="GO" id="GO:0009507">
    <property type="term" value="C:chloroplast"/>
    <property type="evidence" value="ECO:0007669"/>
    <property type="project" value="UniProtKB-SubCell"/>
</dbReference>
<keyword evidence="10" id="KW-0934">Plastid</keyword>
<dbReference type="Pfam" id="PF03118">
    <property type="entry name" value="RNA_pol_A_CTD"/>
    <property type="match status" value="1"/>
</dbReference>
<reference evidence="10" key="1">
    <citation type="journal article" date="2018" name="PLoS ONE">
        <title>Genome-wide organellar analyses from the hornwort Leiosporoceros dussii show low frequency of RNA editing.</title>
        <authorList>
            <person name="Villarreal A.J."/>
            <person name="Turmel M."/>
            <person name="Bourgouin-Couture M."/>
            <person name="Laroche J."/>
            <person name="Salazar Allen N."/>
            <person name="Li F.W."/>
            <person name="Cheng S."/>
            <person name="Renzaglia K."/>
            <person name="Lemieux C."/>
        </authorList>
    </citation>
    <scope>NUCLEOTIDE SEQUENCE</scope>
</reference>
<dbReference type="HAMAP" id="MF_00059">
    <property type="entry name" value="RNApol_bact_RpoA"/>
    <property type="match status" value="1"/>
</dbReference>
<dbReference type="Gene3D" id="1.10.150.20">
    <property type="entry name" value="5' to 3' exonuclease, C-terminal subdomain"/>
    <property type="match status" value="1"/>
</dbReference>
<evidence type="ECO:0000256" key="1">
    <source>
        <dbReference type="ARBA" id="ARBA00004026"/>
    </source>
</evidence>
<geneLocation type="chloroplast" evidence="10"/>
<dbReference type="SUPFAM" id="SSF55257">
    <property type="entry name" value="RBP11-like subunits of RNA polymerase"/>
    <property type="match status" value="1"/>
</dbReference>
<dbReference type="InterPro" id="IPR036643">
    <property type="entry name" value="RNApol_insert_sf"/>
</dbReference>